<evidence type="ECO:0000256" key="1">
    <source>
        <dbReference type="SAM" id="MobiDB-lite"/>
    </source>
</evidence>
<gene>
    <name evidence="2" type="ORF">Glove_60g59</name>
</gene>
<proteinExistence type="predicted"/>
<comment type="caution">
    <text evidence="2">The sequence shown here is derived from an EMBL/GenBank/DDBJ whole genome shotgun (WGS) entry which is preliminary data.</text>
</comment>
<reference evidence="2 3" key="1">
    <citation type="submission" date="2018-08" db="EMBL/GenBank/DDBJ databases">
        <title>Genome and evolution of the arbuscular mycorrhizal fungus Diversispora epigaea (formerly Glomus versiforme) and its bacterial endosymbionts.</title>
        <authorList>
            <person name="Sun X."/>
            <person name="Fei Z."/>
            <person name="Harrison M."/>
        </authorList>
    </citation>
    <scope>NUCLEOTIDE SEQUENCE [LARGE SCALE GENOMIC DNA]</scope>
    <source>
        <strain evidence="2 3">IT104</strain>
    </source>
</reference>
<evidence type="ECO:0000313" key="2">
    <source>
        <dbReference type="EMBL" id="RHZ85810.1"/>
    </source>
</evidence>
<keyword evidence="3" id="KW-1185">Reference proteome</keyword>
<feature type="region of interest" description="Disordered" evidence="1">
    <location>
        <begin position="84"/>
        <end position="106"/>
    </location>
</feature>
<sequence>MDETCKQEMLTRQQQQQLQVATLATTYSTRTPSIASTFTIRTLSISLFYTFFASDDIKDEIIGSNDADNPLKLLSSVAVSVQDQEQNYRPKRNLDEDSRKIDNSST</sequence>
<protein>
    <submittedName>
        <fullName evidence="2">Uncharacterized protein</fullName>
    </submittedName>
</protein>
<evidence type="ECO:0000313" key="3">
    <source>
        <dbReference type="Proteomes" id="UP000266861"/>
    </source>
</evidence>
<dbReference type="EMBL" id="PQFF01000057">
    <property type="protein sequence ID" value="RHZ85810.1"/>
    <property type="molecule type" value="Genomic_DNA"/>
</dbReference>
<accession>A0A397JMU8</accession>
<organism evidence="2 3">
    <name type="scientific">Diversispora epigaea</name>
    <dbReference type="NCBI Taxonomy" id="1348612"/>
    <lineage>
        <taxon>Eukaryota</taxon>
        <taxon>Fungi</taxon>
        <taxon>Fungi incertae sedis</taxon>
        <taxon>Mucoromycota</taxon>
        <taxon>Glomeromycotina</taxon>
        <taxon>Glomeromycetes</taxon>
        <taxon>Diversisporales</taxon>
        <taxon>Diversisporaceae</taxon>
        <taxon>Diversispora</taxon>
    </lineage>
</organism>
<feature type="compositionally biased region" description="Basic and acidic residues" evidence="1">
    <location>
        <begin position="86"/>
        <end position="106"/>
    </location>
</feature>
<name>A0A397JMU8_9GLOM</name>
<dbReference type="AlphaFoldDB" id="A0A397JMU8"/>
<dbReference type="Proteomes" id="UP000266861">
    <property type="component" value="Unassembled WGS sequence"/>
</dbReference>